<evidence type="ECO:0000313" key="2">
    <source>
        <dbReference type="EMBL" id="CAH1726458.1"/>
    </source>
</evidence>
<organism evidence="2 3">
    <name type="scientific">Aphis gossypii</name>
    <name type="common">Cotton aphid</name>
    <dbReference type="NCBI Taxonomy" id="80765"/>
    <lineage>
        <taxon>Eukaryota</taxon>
        <taxon>Metazoa</taxon>
        <taxon>Ecdysozoa</taxon>
        <taxon>Arthropoda</taxon>
        <taxon>Hexapoda</taxon>
        <taxon>Insecta</taxon>
        <taxon>Pterygota</taxon>
        <taxon>Neoptera</taxon>
        <taxon>Paraneoptera</taxon>
        <taxon>Hemiptera</taxon>
        <taxon>Sternorrhyncha</taxon>
        <taxon>Aphidomorpha</taxon>
        <taxon>Aphidoidea</taxon>
        <taxon>Aphididae</taxon>
        <taxon>Aphidini</taxon>
        <taxon>Aphis</taxon>
        <taxon>Aphis</taxon>
    </lineage>
</organism>
<dbReference type="EMBL" id="OU899035">
    <property type="protein sequence ID" value="CAH1726458.1"/>
    <property type="molecule type" value="Genomic_DNA"/>
</dbReference>
<dbReference type="Proteomes" id="UP001154329">
    <property type="component" value="Chromosome 2"/>
</dbReference>
<keyword evidence="1" id="KW-1133">Transmembrane helix</keyword>
<sequence>MTRVLFLSKSPTTPCRNTGTTRPPTLIRPERRQTSITEAVINARMRYCVVYYHYYAITTMTIIIIYYTYIISYHITFNAAYLFIHRLTTPRHPSAGPRAADSRNSSYFRCSSGGSIVMMVYTTMHW</sequence>
<evidence type="ECO:0000313" key="3">
    <source>
        <dbReference type="Proteomes" id="UP001154329"/>
    </source>
</evidence>
<dbReference type="AlphaFoldDB" id="A0A9P0J632"/>
<reference evidence="2" key="1">
    <citation type="submission" date="2022-02" db="EMBL/GenBank/DDBJ databases">
        <authorList>
            <person name="King R."/>
        </authorList>
    </citation>
    <scope>NUCLEOTIDE SEQUENCE</scope>
</reference>
<gene>
    <name evidence="2" type="ORF">APHIGO_LOCUS7349</name>
</gene>
<evidence type="ECO:0000256" key="1">
    <source>
        <dbReference type="SAM" id="Phobius"/>
    </source>
</evidence>
<keyword evidence="1" id="KW-0812">Transmembrane</keyword>
<name>A0A9P0J632_APHGO</name>
<feature type="transmembrane region" description="Helical" evidence="1">
    <location>
        <begin position="54"/>
        <end position="84"/>
    </location>
</feature>
<proteinExistence type="predicted"/>
<keyword evidence="1" id="KW-0472">Membrane</keyword>
<reference evidence="2" key="2">
    <citation type="submission" date="2022-10" db="EMBL/GenBank/DDBJ databases">
        <authorList>
            <consortium name="ENA_rothamsted_submissions"/>
            <consortium name="culmorum"/>
            <person name="King R."/>
        </authorList>
    </citation>
    <scope>NUCLEOTIDE SEQUENCE</scope>
</reference>
<protein>
    <submittedName>
        <fullName evidence="2">Uncharacterized protein</fullName>
    </submittedName>
</protein>
<accession>A0A9P0J632</accession>
<keyword evidence="3" id="KW-1185">Reference proteome</keyword>